<dbReference type="CDD" id="cd00567">
    <property type="entry name" value="ACAD"/>
    <property type="match status" value="1"/>
</dbReference>
<evidence type="ECO:0000259" key="8">
    <source>
        <dbReference type="Pfam" id="PF02771"/>
    </source>
</evidence>
<evidence type="ECO:0000256" key="2">
    <source>
        <dbReference type="ARBA" id="ARBA00009347"/>
    </source>
</evidence>
<dbReference type="InterPro" id="IPR009075">
    <property type="entry name" value="AcylCo_DH/oxidase_C"/>
</dbReference>
<dbReference type="InterPro" id="IPR006091">
    <property type="entry name" value="Acyl-CoA_Oxase/DH_mid-dom"/>
</dbReference>
<evidence type="ECO:0000256" key="4">
    <source>
        <dbReference type="ARBA" id="ARBA00022827"/>
    </source>
</evidence>
<keyword evidence="4 5" id="KW-0274">FAD</keyword>
<comment type="cofactor">
    <cofactor evidence="1 5">
        <name>FAD</name>
        <dbReference type="ChEBI" id="CHEBI:57692"/>
    </cofactor>
</comment>
<evidence type="ECO:0000256" key="3">
    <source>
        <dbReference type="ARBA" id="ARBA00022630"/>
    </source>
</evidence>
<dbReference type="InterPro" id="IPR046373">
    <property type="entry name" value="Acyl-CoA_Oxase/DH_mid-dom_sf"/>
</dbReference>
<dbReference type="InterPro" id="IPR013786">
    <property type="entry name" value="AcylCoA_DH/ox_N"/>
</dbReference>
<proteinExistence type="inferred from homology"/>
<gene>
    <name evidence="9" type="primary">tdaE</name>
</gene>
<dbReference type="SUPFAM" id="SSF56645">
    <property type="entry name" value="Acyl-CoA dehydrogenase NM domain-like"/>
    <property type="match status" value="1"/>
</dbReference>
<evidence type="ECO:0000256" key="1">
    <source>
        <dbReference type="ARBA" id="ARBA00001974"/>
    </source>
</evidence>
<dbReference type="PANTHER" id="PTHR43884:SF12">
    <property type="entry name" value="ISOVALERYL-COA DEHYDROGENASE, MITOCHONDRIAL-RELATED"/>
    <property type="match status" value="1"/>
</dbReference>
<dbReference type="InterPro" id="IPR009100">
    <property type="entry name" value="AcylCoA_DH/oxidase_NM_dom_sf"/>
</dbReference>
<feature type="domain" description="Acyl-CoA oxidase/dehydrogenase middle" evidence="7">
    <location>
        <begin position="120"/>
        <end position="214"/>
    </location>
</feature>
<dbReference type="InterPro" id="IPR036250">
    <property type="entry name" value="AcylCo_DH-like_C"/>
</dbReference>
<dbReference type="GO" id="GO:0046359">
    <property type="term" value="P:butyrate catabolic process"/>
    <property type="evidence" value="ECO:0007669"/>
    <property type="project" value="TreeGrafter"/>
</dbReference>
<evidence type="ECO:0000259" key="7">
    <source>
        <dbReference type="Pfam" id="PF02770"/>
    </source>
</evidence>
<protein>
    <submittedName>
        <fullName evidence="9">Acyl-CoA dehydrogenase</fullName>
    </submittedName>
</protein>
<dbReference type="GO" id="GO:0003995">
    <property type="term" value="F:acyl-CoA dehydrogenase activity"/>
    <property type="evidence" value="ECO:0007669"/>
    <property type="project" value="TreeGrafter"/>
</dbReference>
<dbReference type="Gene3D" id="1.10.540.10">
    <property type="entry name" value="Acyl-CoA dehydrogenase/oxidase, N-terminal domain"/>
    <property type="match status" value="1"/>
</dbReference>
<dbReference type="SUPFAM" id="SSF47203">
    <property type="entry name" value="Acyl-CoA dehydrogenase C-terminal domain-like"/>
    <property type="match status" value="1"/>
</dbReference>
<dbReference type="GO" id="GO:0033539">
    <property type="term" value="P:fatty acid beta-oxidation using acyl-CoA dehydrogenase"/>
    <property type="evidence" value="ECO:0007669"/>
    <property type="project" value="TreeGrafter"/>
</dbReference>
<sequence length="398" mass="43264">MDLQWNERQQALRAKYAQIGSQIDHSALHAGRQAFDQDTWDRLLEAGLWKIIVPAEYGGEGTDWWDFTAALEGLASSVRTPGILLSVIAQAGMVHALNLFGTEAQKRDYLGRILKGKLSATAIADPDTGTDVRSTSSVLTPGPNETFVLNGAKYNIAHAPVADFTLVVCKLDGHARDGISLILLDAGTKGLEVGEYDQKLGNLDLPTGPMKFNNIPLHYGDLLGVPGKGLRNLITFVSLGRLYYGLVSAWLVEPMLKAAMSYAQQRQTFEVPVLEFQYVQKKLTDMRISAEAAKWTAYGALQQLLAGAPEAGMTCSIAKLVGAEAITSGAIDLLKLYGTKGYHQGEVSTFLRDALAFCAVGGTEEMHRRNIISQMKRLETKAAKEAAEPPQERILETA</sequence>
<dbReference type="Gene3D" id="2.40.110.10">
    <property type="entry name" value="Butyryl-CoA Dehydrogenase, subunit A, domain 2"/>
    <property type="match status" value="1"/>
</dbReference>
<feature type="domain" description="Acyl-CoA dehydrogenase/oxidase C-terminal" evidence="6">
    <location>
        <begin position="227"/>
        <end position="374"/>
    </location>
</feature>
<comment type="similarity">
    <text evidence="2 5">Belongs to the acyl-CoA dehydrogenase family.</text>
</comment>
<accession>A0A172QEJ7</accession>
<organism evidence="9">
    <name type="scientific">Pseudovibrio sp. P12</name>
    <dbReference type="NCBI Taxonomy" id="1602213"/>
    <lineage>
        <taxon>Bacteria</taxon>
        <taxon>Pseudomonadati</taxon>
        <taxon>Pseudomonadota</taxon>
        <taxon>Alphaproteobacteria</taxon>
        <taxon>Hyphomicrobiales</taxon>
        <taxon>Stappiaceae</taxon>
        <taxon>Pseudovibrio</taxon>
    </lineage>
</organism>
<dbReference type="Pfam" id="PF02771">
    <property type="entry name" value="Acyl-CoA_dh_N"/>
    <property type="match status" value="1"/>
</dbReference>
<name>A0A172QEJ7_9HYPH</name>
<dbReference type="Pfam" id="PF02770">
    <property type="entry name" value="Acyl-CoA_dh_M"/>
    <property type="match status" value="1"/>
</dbReference>
<keyword evidence="3 5" id="KW-0285">Flavoprotein</keyword>
<keyword evidence="5" id="KW-0560">Oxidoreductase</keyword>
<evidence type="ECO:0000313" key="9">
    <source>
        <dbReference type="EMBL" id="AND82794.1"/>
    </source>
</evidence>
<dbReference type="AlphaFoldDB" id="A0A172QEJ7"/>
<dbReference type="Pfam" id="PF00441">
    <property type="entry name" value="Acyl-CoA_dh_1"/>
    <property type="match status" value="1"/>
</dbReference>
<evidence type="ECO:0000259" key="6">
    <source>
        <dbReference type="Pfam" id="PF00441"/>
    </source>
</evidence>
<dbReference type="InterPro" id="IPR037069">
    <property type="entry name" value="AcylCoA_DH/ox_N_sf"/>
</dbReference>
<dbReference type="Gene3D" id="1.20.140.10">
    <property type="entry name" value="Butyryl-CoA Dehydrogenase, subunit A, domain 3"/>
    <property type="match status" value="1"/>
</dbReference>
<dbReference type="PANTHER" id="PTHR43884">
    <property type="entry name" value="ACYL-COA DEHYDROGENASE"/>
    <property type="match status" value="1"/>
</dbReference>
<dbReference type="GO" id="GO:0050660">
    <property type="term" value="F:flavin adenine dinucleotide binding"/>
    <property type="evidence" value="ECO:0007669"/>
    <property type="project" value="InterPro"/>
</dbReference>
<reference evidence="9" key="1">
    <citation type="submission" date="2016-02" db="EMBL/GenBank/DDBJ databases">
        <title>Linking DMSP-metabolism and antimicrobial production in coral-associated bacteria.</title>
        <authorList>
            <person name="Raina J.B."/>
        </authorList>
    </citation>
    <scope>NUCLEOTIDE SEQUENCE</scope>
    <source>
        <strain evidence="9">P12</strain>
    </source>
</reference>
<feature type="domain" description="Acyl-CoA dehydrogenase/oxidase N-terminal" evidence="8">
    <location>
        <begin position="8"/>
        <end position="117"/>
    </location>
</feature>
<dbReference type="EMBL" id="KU760704">
    <property type="protein sequence ID" value="AND82794.1"/>
    <property type="molecule type" value="Genomic_DNA"/>
</dbReference>
<evidence type="ECO:0000256" key="5">
    <source>
        <dbReference type="RuleBase" id="RU362125"/>
    </source>
</evidence>